<dbReference type="EMBL" id="JAFFZE010000009">
    <property type="protein sequence ID" value="MCT2583664.1"/>
    <property type="molecule type" value="Genomic_DNA"/>
</dbReference>
<sequence length="200" mass="22218">MTGQESLRERKQRRARESIVDAAYALFAERGFDQVTVTDIAARAEVGRTTFFRYFGDKQEVLFGTDDQVRSVLTEVATLDVPSPVGDSLNEALSLVRTLVGRYVRHIVQPADQFVLHERLVEQHPELRARSLVKQRTYAGFLREWLTSHGATPEITHLAAELGLACYYAGRAAAGPSPDRLPAAVDDAFLLLAERHSPGV</sequence>
<dbReference type="PANTHER" id="PTHR30055">
    <property type="entry name" value="HTH-TYPE TRANSCRIPTIONAL REGULATOR RUTR"/>
    <property type="match status" value="1"/>
</dbReference>
<gene>
    <name evidence="6" type="ORF">JT362_11100</name>
</gene>
<dbReference type="InterPro" id="IPR023772">
    <property type="entry name" value="DNA-bd_HTH_TetR-type_CS"/>
</dbReference>
<keyword evidence="3" id="KW-0804">Transcription</keyword>
<evidence type="ECO:0000313" key="7">
    <source>
        <dbReference type="Proteomes" id="UP001156441"/>
    </source>
</evidence>
<reference evidence="6 7" key="1">
    <citation type="submission" date="2021-02" db="EMBL/GenBank/DDBJ databases">
        <title>Actinophytocola xerophila sp. nov., isolated from soil of cotton cropping field.</title>
        <authorList>
            <person name="Huang R."/>
            <person name="Chen X."/>
            <person name="Ge X."/>
            <person name="Liu W."/>
        </authorList>
    </citation>
    <scope>NUCLEOTIDE SEQUENCE [LARGE SCALE GENOMIC DNA]</scope>
    <source>
        <strain evidence="6 7">S1-96</strain>
    </source>
</reference>
<evidence type="ECO:0000259" key="5">
    <source>
        <dbReference type="PROSITE" id="PS50977"/>
    </source>
</evidence>
<evidence type="ECO:0000256" key="1">
    <source>
        <dbReference type="ARBA" id="ARBA00023015"/>
    </source>
</evidence>
<dbReference type="PROSITE" id="PS01081">
    <property type="entry name" value="HTH_TETR_1"/>
    <property type="match status" value="1"/>
</dbReference>
<feature type="domain" description="HTH tetR-type" evidence="5">
    <location>
        <begin position="13"/>
        <end position="73"/>
    </location>
</feature>
<dbReference type="PROSITE" id="PS50977">
    <property type="entry name" value="HTH_TETR_2"/>
    <property type="match status" value="1"/>
</dbReference>
<dbReference type="InterPro" id="IPR001647">
    <property type="entry name" value="HTH_TetR"/>
</dbReference>
<dbReference type="RefSeq" id="WP_260191018.1">
    <property type="nucleotide sequence ID" value="NZ_JAFFZE010000009.1"/>
</dbReference>
<dbReference type="PANTHER" id="PTHR30055:SF234">
    <property type="entry name" value="HTH-TYPE TRANSCRIPTIONAL REGULATOR BETI"/>
    <property type="match status" value="1"/>
</dbReference>
<feature type="DNA-binding region" description="H-T-H motif" evidence="4">
    <location>
        <begin position="36"/>
        <end position="55"/>
    </location>
</feature>
<organism evidence="6 7">
    <name type="scientific">Actinophytocola gossypii</name>
    <dbReference type="NCBI Taxonomy" id="2812003"/>
    <lineage>
        <taxon>Bacteria</taxon>
        <taxon>Bacillati</taxon>
        <taxon>Actinomycetota</taxon>
        <taxon>Actinomycetes</taxon>
        <taxon>Pseudonocardiales</taxon>
        <taxon>Pseudonocardiaceae</taxon>
    </lineage>
</organism>
<evidence type="ECO:0000256" key="3">
    <source>
        <dbReference type="ARBA" id="ARBA00023163"/>
    </source>
</evidence>
<evidence type="ECO:0000256" key="4">
    <source>
        <dbReference type="PROSITE-ProRule" id="PRU00335"/>
    </source>
</evidence>
<dbReference type="InterPro" id="IPR009057">
    <property type="entry name" value="Homeodomain-like_sf"/>
</dbReference>
<evidence type="ECO:0000256" key="2">
    <source>
        <dbReference type="ARBA" id="ARBA00023125"/>
    </source>
</evidence>
<name>A0ABT2J735_9PSEU</name>
<dbReference type="Proteomes" id="UP001156441">
    <property type="component" value="Unassembled WGS sequence"/>
</dbReference>
<keyword evidence="1" id="KW-0805">Transcription regulation</keyword>
<dbReference type="PRINTS" id="PR00455">
    <property type="entry name" value="HTHTETR"/>
</dbReference>
<keyword evidence="2 4" id="KW-0238">DNA-binding</keyword>
<keyword evidence="7" id="KW-1185">Reference proteome</keyword>
<dbReference type="Pfam" id="PF00440">
    <property type="entry name" value="TetR_N"/>
    <property type="match status" value="1"/>
</dbReference>
<proteinExistence type="predicted"/>
<dbReference type="Gene3D" id="1.10.357.10">
    <property type="entry name" value="Tetracycline Repressor, domain 2"/>
    <property type="match status" value="1"/>
</dbReference>
<comment type="caution">
    <text evidence="6">The sequence shown here is derived from an EMBL/GenBank/DDBJ whole genome shotgun (WGS) entry which is preliminary data.</text>
</comment>
<accession>A0ABT2J735</accession>
<protein>
    <submittedName>
        <fullName evidence="6">TetR family transcriptional regulator</fullName>
    </submittedName>
</protein>
<dbReference type="InterPro" id="IPR050109">
    <property type="entry name" value="HTH-type_TetR-like_transc_reg"/>
</dbReference>
<evidence type="ECO:0000313" key="6">
    <source>
        <dbReference type="EMBL" id="MCT2583664.1"/>
    </source>
</evidence>
<dbReference type="SUPFAM" id="SSF46689">
    <property type="entry name" value="Homeodomain-like"/>
    <property type="match status" value="1"/>
</dbReference>